<sequence>MYYIYDRRFQLWPAMTKRKITKTTIFIENCQAYLRLSQLNILVQPPCSFNRPSFGLSPLSGMTELCH</sequence>
<protein>
    <submittedName>
        <fullName evidence="1">Uncharacterized protein</fullName>
    </submittedName>
</protein>
<evidence type="ECO:0000313" key="1">
    <source>
        <dbReference type="EMBL" id="MBX55790.1"/>
    </source>
</evidence>
<reference evidence="1" key="1">
    <citation type="submission" date="2018-02" db="EMBL/GenBank/DDBJ databases">
        <title>Rhizophora mucronata_Transcriptome.</title>
        <authorList>
            <person name="Meera S.P."/>
            <person name="Sreeshan A."/>
            <person name="Augustine A."/>
        </authorList>
    </citation>
    <scope>NUCLEOTIDE SEQUENCE</scope>
    <source>
        <tissue evidence="1">Leaf</tissue>
    </source>
</reference>
<proteinExistence type="predicted"/>
<organism evidence="1">
    <name type="scientific">Rhizophora mucronata</name>
    <name type="common">Asiatic mangrove</name>
    <dbReference type="NCBI Taxonomy" id="61149"/>
    <lineage>
        <taxon>Eukaryota</taxon>
        <taxon>Viridiplantae</taxon>
        <taxon>Streptophyta</taxon>
        <taxon>Embryophyta</taxon>
        <taxon>Tracheophyta</taxon>
        <taxon>Spermatophyta</taxon>
        <taxon>Magnoliopsida</taxon>
        <taxon>eudicotyledons</taxon>
        <taxon>Gunneridae</taxon>
        <taxon>Pentapetalae</taxon>
        <taxon>rosids</taxon>
        <taxon>fabids</taxon>
        <taxon>Malpighiales</taxon>
        <taxon>Rhizophoraceae</taxon>
        <taxon>Rhizophora</taxon>
    </lineage>
</organism>
<dbReference type="AlphaFoldDB" id="A0A2P2PLZ6"/>
<accession>A0A2P2PLZ6</accession>
<dbReference type="EMBL" id="GGEC01075306">
    <property type="protein sequence ID" value="MBX55790.1"/>
    <property type="molecule type" value="Transcribed_RNA"/>
</dbReference>
<name>A0A2P2PLZ6_RHIMU</name>